<evidence type="ECO:0000256" key="1">
    <source>
        <dbReference type="ARBA" id="ARBA00003943"/>
    </source>
</evidence>
<comment type="caution">
    <text evidence="11">The sequence shown here is derived from an EMBL/GenBank/DDBJ whole genome shotgun (WGS) entry which is preliminary data.</text>
</comment>
<dbReference type="Proteomes" id="UP000885822">
    <property type="component" value="Unassembled WGS sequence"/>
</dbReference>
<comment type="similarity">
    <text evidence="2">Belongs to the AlaDH/PNT family.</text>
</comment>
<dbReference type="GO" id="GO:0016491">
    <property type="term" value="F:oxidoreductase activity"/>
    <property type="evidence" value="ECO:0007669"/>
    <property type="project" value="InterPro"/>
</dbReference>
<accession>A0A831K457</accession>
<evidence type="ECO:0000256" key="5">
    <source>
        <dbReference type="ARBA" id="ARBA00022857"/>
    </source>
</evidence>
<feature type="domain" description="Alanine dehydrogenase/pyridine nucleotide transhydrogenase N-terminal" evidence="10">
    <location>
        <begin position="4"/>
        <end position="137"/>
    </location>
</feature>
<organism evidence="11">
    <name type="scientific">Thiolapillus brandeum</name>
    <dbReference type="NCBI Taxonomy" id="1076588"/>
    <lineage>
        <taxon>Bacteria</taxon>
        <taxon>Pseudomonadati</taxon>
        <taxon>Pseudomonadota</taxon>
        <taxon>Gammaproteobacteria</taxon>
        <taxon>Chromatiales</taxon>
        <taxon>Sedimenticolaceae</taxon>
        <taxon>Thiolapillus</taxon>
    </lineage>
</organism>
<evidence type="ECO:0000313" key="11">
    <source>
        <dbReference type="EMBL" id="HDK38431.1"/>
    </source>
</evidence>
<comment type="function">
    <text evidence="1">The transhydrogenation between NADH and NADP is coupled to respiration and ATP hydrolysis and functions as a proton pump across the membrane.</text>
</comment>
<dbReference type="InterPro" id="IPR007886">
    <property type="entry name" value="AlaDH/PNT_N"/>
</dbReference>
<keyword evidence="4" id="KW-0547">Nucleotide-binding</keyword>
<evidence type="ECO:0000256" key="8">
    <source>
        <dbReference type="ARBA" id="ARBA00048202"/>
    </source>
</evidence>
<reference evidence="11" key="1">
    <citation type="journal article" date="2020" name="mSystems">
        <title>Genome- and Community-Level Interaction Insights into Carbon Utilization and Element Cycling Functions of Hydrothermarchaeota in Hydrothermal Sediment.</title>
        <authorList>
            <person name="Zhou Z."/>
            <person name="Liu Y."/>
            <person name="Xu W."/>
            <person name="Pan J."/>
            <person name="Luo Z.H."/>
            <person name="Li M."/>
        </authorList>
    </citation>
    <scope>NUCLEOTIDE SEQUENCE [LARGE SCALE GENOMIC DNA]</scope>
    <source>
        <strain evidence="11">HyVt-26</strain>
    </source>
</reference>
<gene>
    <name evidence="11" type="ORF">ENG92_05390</name>
</gene>
<dbReference type="GO" id="GO:0050661">
    <property type="term" value="F:NADP binding"/>
    <property type="evidence" value="ECO:0007669"/>
    <property type="project" value="TreeGrafter"/>
</dbReference>
<dbReference type="SMART" id="SM01003">
    <property type="entry name" value="AlaDh_PNT_N"/>
    <property type="match status" value="1"/>
</dbReference>
<dbReference type="SMART" id="SM01002">
    <property type="entry name" value="AlaDh_PNT_C"/>
    <property type="match status" value="1"/>
</dbReference>
<dbReference type="GO" id="GO:0005886">
    <property type="term" value="C:plasma membrane"/>
    <property type="evidence" value="ECO:0007669"/>
    <property type="project" value="TreeGrafter"/>
</dbReference>
<dbReference type="PANTHER" id="PTHR10160:SF19">
    <property type="entry name" value="PROTON-TRANSLOCATING NAD(P)(+) TRANSHYDROGENASE"/>
    <property type="match status" value="1"/>
</dbReference>
<dbReference type="Pfam" id="PF01262">
    <property type="entry name" value="AlaDh_PNT_C"/>
    <property type="match status" value="1"/>
</dbReference>
<feature type="domain" description="Alanine dehydrogenase/pyridine nucleotide transhydrogenase NAD(H)-binding" evidence="9">
    <location>
        <begin position="146"/>
        <end position="222"/>
    </location>
</feature>
<dbReference type="AlphaFoldDB" id="A0A831K457"/>
<dbReference type="GO" id="GO:0008750">
    <property type="term" value="F:proton-translocating NAD(P)+ transhydrogenase activity"/>
    <property type="evidence" value="ECO:0007669"/>
    <property type="project" value="UniProtKB-EC"/>
</dbReference>
<keyword evidence="5" id="KW-0521">NADP</keyword>
<proteinExistence type="inferred from homology"/>
<evidence type="ECO:0000256" key="3">
    <source>
        <dbReference type="ARBA" id="ARBA00012943"/>
    </source>
</evidence>
<dbReference type="EC" id="7.1.1.1" evidence="3"/>
<evidence type="ECO:0000259" key="9">
    <source>
        <dbReference type="SMART" id="SM01002"/>
    </source>
</evidence>
<name>A0A831K457_9GAMM</name>
<evidence type="ECO:0000259" key="10">
    <source>
        <dbReference type="SMART" id="SM01003"/>
    </source>
</evidence>
<dbReference type="InterPro" id="IPR036291">
    <property type="entry name" value="NAD(P)-bd_dom_sf"/>
</dbReference>
<dbReference type="SUPFAM" id="SSF52283">
    <property type="entry name" value="Formate/glycerate dehydrogenase catalytic domain-like"/>
    <property type="match status" value="1"/>
</dbReference>
<dbReference type="EMBL" id="DRCV01000237">
    <property type="protein sequence ID" value="HDK38431.1"/>
    <property type="molecule type" value="Genomic_DNA"/>
</dbReference>
<keyword evidence="7" id="KW-0520">NAD</keyword>
<evidence type="ECO:0000256" key="2">
    <source>
        <dbReference type="ARBA" id="ARBA00005689"/>
    </source>
</evidence>
<dbReference type="PROSITE" id="PS00837">
    <property type="entry name" value="ALADH_PNT_2"/>
    <property type="match status" value="1"/>
</dbReference>
<evidence type="ECO:0000256" key="7">
    <source>
        <dbReference type="ARBA" id="ARBA00023027"/>
    </source>
</evidence>
<evidence type="ECO:0000256" key="4">
    <source>
        <dbReference type="ARBA" id="ARBA00022741"/>
    </source>
</evidence>
<dbReference type="GO" id="GO:0006740">
    <property type="term" value="P:NADPH regeneration"/>
    <property type="evidence" value="ECO:0007669"/>
    <property type="project" value="TreeGrafter"/>
</dbReference>
<sequence>MHIGIPKETCGGESRVAITPEIAKKLVGKGFSLEVEQDAGLAAGFHNDDYVAAGVELVERSQALAADIVAKVRKPHADEIAAMREGALFIGHIEICEDDGTLAAMFAKGIRPLAMERIPRISRAQSMDALSSQSNIAGYRAVIEAAAQYGRFFPLMMTSAGSAKPARVVVLGVGVAGLQAIATARRLGADVYAYDLRPETREQIESLGAKPIDLDIGEEGSG</sequence>
<dbReference type="Gene3D" id="3.40.50.720">
    <property type="entry name" value="NAD(P)-binding Rossmann-like Domain"/>
    <property type="match status" value="2"/>
</dbReference>
<keyword evidence="6" id="KW-1278">Translocase</keyword>
<dbReference type="InterPro" id="IPR008143">
    <property type="entry name" value="Ala_DH/PNT_CS2"/>
</dbReference>
<feature type="non-terminal residue" evidence="11">
    <location>
        <position position="222"/>
    </location>
</feature>
<dbReference type="Pfam" id="PF05222">
    <property type="entry name" value="AlaDh_PNT_N"/>
    <property type="match status" value="1"/>
</dbReference>
<evidence type="ECO:0000256" key="6">
    <source>
        <dbReference type="ARBA" id="ARBA00022967"/>
    </source>
</evidence>
<dbReference type="SUPFAM" id="SSF51735">
    <property type="entry name" value="NAD(P)-binding Rossmann-fold domains"/>
    <property type="match status" value="1"/>
</dbReference>
<protein>
    <recommendedName>
        <fullName evidence="3">proton-translocating NAD(P)(+) transhydrogenase</fullName>
        <ecNumber evidence="3">7.1.1.1</ecNumber>
    </recommendedName>
</protein>
<comment type="catalytic activity">
    <reaction evidence="8">
        <text>NAD(+) + NADPH + H(+)(in) = NADH + NADP(+) + H(+)(out)</text>
        <dbReference type="Rhea" id="RHEA:47992"/>
        <dbReference type="ChEBI" id="CHEBI:15378"/>
        <dbReference type="ChEBI" id="CHEBI:57540"/>
        <dbReference type="ChEBI" id="CHEBI:57783"/>
        <dbReference type="ChEBI" id="CHEBI:57945"/>
        <dbReference type="ChEBI" id="CHEBI:58349"/>
        <dbReference type="EC" id="7.1.1.1"/>
    </reaction>
</comment>
<dbReference type="PANTHER" id="PTHR10160">
    <property type="entry name" value="NAD(P) TRANSHYDROGENASE"/>
    <property type="match status" value="1"/>
</dbReference>
<dbReference type="InterPro" id="IPR007698">
    <property type="entry name" value="AlaDH/PNT_NAD(H)-bd"/>
</dbReference>